<dbReference type="AlphaFoldDB" id="A0A194PNB6"/>
<feature type="domain" description="Ras-associating" evidence="1">
    <location>
        <begin position="24"/>
        <end position="112"/>
    </location>
</feature>
<dbReference type="PROSITE" id="PS50200">
    <property type="entry name" value="RA"/>
    <property type="match status" value="1"/>
</dbReference>
<gene>
    <name evidence="2" type="ORF">RR46_13831</name>
</gene>
<dbReference type="EMBL" id="KQ459604">
    <property type="protein sequence ID" value="KPI92610.1"/>
    <property type="molecule type" value="Genomic_DNA"/>
</dbReference>
<dbReference type="Proteomes" id="UP000053268">
    <property type="component" value="Unassembled WGS sequence"/>
</dbReference>
<reference evidence="2 3" key="1">
    <citation type="journal article" date="2015" name="Nat. Commun.">
        <title>Outbred genome sequencing and CRISPR/Cas9 gene editing in butterflies.</title>
        <authorList>
            <person name="Li X."/>
            <person name="Fan D."/>
            <person name="Zhang W."/>
            <person name="Liu G."/>
            <person name="Zhang L."/>
            <person name="Zhao L."/>
            <person name="Fang X."/>
            <person name="Chen L."/>
            <person name="Dong Y."/>
            <person name="Chen Y."/>
            <person name="Ding Y."/>
            <person name="Zhao R."/>
            <person name="Feng M."/>
            <person name="Zhu Y."/>
            <person name="Feng Y."/>
            <person name="Jiang X."/>
            <person name="Zhu D."/>
            <person name="Xiang H."/>
            <person name="Feng X."/>
            <person name="Li S."/>
            <person name="Wang J."/>
            <person name="Zhang G."/>
            <person name="Kronforst M.R."/>
            <person name="Wang W."/>
        </authorList>
    </citation>
    <scope>NUCLEOTIDE SEQUENCE [LARGE SCALE GENOMIC DNA]</scope>
    <source>
        <strain evidence="2">Ya'a_city_454_Px</strain>
        <tissue evidence="2">Whole body</tissue>
    </source>
</reference>
<dbReference type="InterPro" id="IPR000159">
    <property type="entry name" value="RA_dom"/>
</dbReference>
<protein>
    <submittedName>
        <fullName evidence="2">Protein sprint</fullName>
    </submittedName>
</protein>
<evidence type="ECO:0000313" key="2">
    <source>
        <dbReference type="EMBL" id="KPI92610.1"/>
    </source>
</evidence>
<dbReference type="SMART" id="SM00314">
    <property type="entry name" value="RA"/>
    <property type="match status" value="1"/>
</dbReference>
<dbReference type="STRING" id="66420.A0A194PNB6"/>
<evidence type="ECO:0000259" key="1">
    <source>
        <dbReference type="PROSITE" id="PS50200"/>
    </source>
</evidence>
<dbReference type="Pfam" id="PF00788">
    <property type="entry name" value="RA"/>
    <property type="match status" value="1"/>
</dbReference>
<name>A0A194PNB6_PAPXU</name>
<organism evidence="2 3">
    <name type="scientific">Papilio xuthus</name>
    <name type="common">Asian swallowtail butterfly</name>
    <dbReference type="NCBI Taxonomy" id="66420"/>
    <lineage>
        <taxon>Eukaryota</taxon>
        <taxon>Metazoa</taxon>
        <taxon>Ecdysozoa</taxon>
        <taxon>Arthropoda</taxon>
        <taxon>Hexapoda</taxon>
        <taxon>Insecta</taxon>
        <taxon>Pterygota</taxon>
        <taxon>Neoptera</taxon>
        <taxon>Endopterygota</taxon>
        <taxon>Lepidoptera</taxon>
        <taxon>Glossata</taxon>
        <taxon>Ditrysia</taxon>
        <taxon>Papilionoidea</taxon>
        <taxon>Papilionidae</taxon>
        <taxon>Papilioninae</taxon>
        <taxon>Papilio</taxon>
    </lineage>
</organism>
<accession>A0A194PNB6</accession>
<proteinExistence type="predicted"/>
<sequence>MSQDSLCFVSCRRGSGSGCGSGRGAAVVRVALPDECRGSIRRVALPCRPGARARDLCRALAHAAAITNPQDYALFALHDGQETMLNENDCPQEVMSEKSGQNFILAYKRIDAKIAWPQQALLSYP</sequence>
<dbReference type="GO" id="GO:0007165">
    <property type="term" value="P:signal transduction"/>
    <property type="evidence" value="ECO:0007669"/>
    <property type="project" value="InterPro"/>
</dbReference>
<evidence type="ECO:0000313" key="3">
    <source>
        <dbReference type="Proteomes" id="UP000053268"/>
    </source>
</evidence>
<keyword evidence="3" id="KW-1185">Reference proteome</keyword>